<dbReference type="EMBL" id="CP162601">
    <property type="protein sequence ID" value="XDK25048.1"/>
    <property type="molecule type" value="Genomic_DNA"/>
</dbReference>
<proteinExistence type="predicted"/>
<dbReference type="Pfam" id="PF11355">
    <property type="entry name" value="DUF3157"/>
    <property type="match status" value="1"/>
</dbReference>
<sequence>MKYTPLTLASLLVAALFSTSSFSAQKATLDDGTTVILNPDFTWHYPQAPHGDASHGAIAPEKNTTAPPVPLKTLPSPRYIDINLKQDKPIYQLSHAGVDLVLGKADYRDGKLWVPTAISNQSQDPVIKMSINIEIQDSQGQPLIKQTRAVWQAIKRLPDTYLRTQSSKPGIELSFDVPPLPNYRLLVTVDQLETR</sequence>
<feature type="signal peptide" evidence="1">
    <location>
        <begin position="1"/>
        <end position="26"/>
    </location>
</feature>
<protein>
    <submittedName>
        <fullName evidence="2">DUF3157 family protein</fullName>
    </submittedName>
</protein>
<dbReference type="AlphaFoldDB" id="A0AB39HDA1"/>
<keyword evidence="1" id="KW-0732">Signal</keyword>
<organism evidence="2">
    <name type="scientific">Vibrio sp. HB236076</name>
    <dbReference type="NCBI Taxonomy" id="3232307"/>
    <lineage>
        <taxon>Bacteria</taxon>
        <taxon>Pseudomonadati</taxon>
        <taxon>Pseudomonadota</taxon>
        <taxon>Gammaproteobacteria</taxon>
        <taxon>Vibrionales</taxon>
        <taxon>Vibrionaceae</taxon>
        <taxon>Vibrio</taxon>
    </lineage>
</organism>
<reference evidence="2" key="1">
    <citation type="submission" date="2024-07" db="EMBL/GenBank/DDBJ databases">
        <title>Genome Analysis of a Potential Novel Vibrio Species Secreting pH- and Thermo-stable Alginate Lyase and its Application in Producing Alginate Oligosaccharides.</title>
        <authorList>
            <person name="Huang H."/>
            <person name="Bao K."/>
        </authorList>
    </citation>
    <scope>NUCLEOTIDE SEQUENCE</scope>
    <source>
        <strain evidence="2">HB236076</strain>
    </source>
</reference>
<evidence type="ECO:0000256" key="1">
    <source>
        <dbReference type="SAM" id="SignalP"/>
    </source>
</evidence>
<accession>A0AB39HDA1</accession>
<gene>
    <name evidence="2" type="ORF">AB0763_13110</name>
</gene>
<dbReference type="InterPro" id="IPR021501">
    <property type="entry name" value="DUF3157"/>
</dbReference>
<name>A0AB39HDA1_9VIBR</name>
<dbReference type="KEGG" id="vih:AB0763_13110"/>
<feature type="chain" id="PRO_5044244063" evidence="1">
    <location>
        <begin position="27"/>
        <end position="195"/>
    </location>
</feature>
<evidence type="ECO:0000313" key="2">
    <source>
        <dbReference type="EMBL" id="XDK25048.1"/>
    </source>
</evidence>
<dbReference type="RefSeq" id="WP_306102248.1">
    <property type="nucleotide sequence ID" value="NZ_CP162601.1"/>
</dbReference>